<dbReference type="KEGG" id="bsan:CHH28_16625"/>
<evidence type="ECO:0000313" key="2">
    <source>
        <dbReference type="Proteomes" id="UP000202440"/>
    </source>
</evidence>
<organism evidence="1 2">
    <name type="scientific">Bacterioplanes sanyensis</name>
    <dbReference type="NCBI Taxonomy" id="1249553"/>
    <lineage>
        <taxon>Bacteria</taxon>
        <taxon>Pseudomonadati</taxon>
        <taxon>Pseudomonadota</taxon>
        <taxon>Gammaproteobacteria</taxon>
        <taxon>Oceanospirillales</taxon>
        <taxon>Oceanospirillaceae</taxon>
        <taxon>Bacterioplanes</taxon>
    </lineage>
</organism>
<gene>
    <name evidence="1" type="ORF">CHH28_16625</name>
</gene>
<evidence type="ECO:0008006" key="3">
    <source>
        <dbReference type="Google" id="ProtNLM"/>
    </source>
</evidence>
<evidence type="ECO:0000313" key="1">
    <source>
        <dbReference type="EMBL" id="ASP40199.1"/>
    </source>
</evidence>
<keyword evidence="2" id="KW-1185">Reference proteome</keyword>
<reference evidence="1 2" key="1">
    <citation type="submission" date="2017-07" db="EMBL/GenBank/DDBJ databases">
        <title>Annotated genome sequence of Bacterioplanes sanyensis isolated from Red Sea.</title>
        <authorList>
            <person name="Rehman Z.U."/>
        </authorList>
    </citation>
    <scope>NUCLEOTIDE SEQUENCE [LARGE SCALE GENOMIC DNA]</scope>
    <source>
        <strain evidence="1 2">NV9</strain>
    </source>
</reference>
<dbReference type="EMBL" id="CP022530">
    <property type="protein sequence ID" value="ASP40199.1"/>
    <property type="molecule type" value="Genomic_DNA"/>
</dbReference>
<dbReference type="RefSeq" id="WP_094061368.1">
    <property type="nucleotide sequence ID" value="NZ_CP022530.1"/>
</dbReference>
<accession>A0A222FN66</accession>
<name>A0A222FN66_9GAMM</name>
<dbReference type="AlphaFoldDB" id="A0A222FN66"/>
<sequence>MIDSLFYRSALTPFLAARLQQISEQLAEVCEQQLAANSDSDIQRYVEAQLSLKPLSIFRDNIQHSWVQKPVGLMDDRDTLVFGPRDEVPGVEIRVEIPYAGSVELWHLTSNTHRLSFPMGEPWPSADNPNVGLLCLEYSLPLSNVEQEAKQRFEQDLADIQRHIDAQAQEIEHFHQQLQQQVSAAIKEQRRHLSVVEKIPQLLGVPLKRNELAPDWPDALQPTVVKPLRASAAAEPELLEEQFAHILKIIRLEGMSFERAPTTFQQFGEEALRDIILAHLNGHYEGSATGETFNKSGKTDIHIPIDGRSAFIAECKVWKGRKSVIAAIEQLQQYLTWRDCRAAVVVFNKHVAGFHGVLTEVSQWLVHHSELVALDTTSFDNEWRLTLRSAEDPQRLIHVQLMVFNLYCSE</sequence>
<dbReference type="Proteomes" id="UP000202440">
    <property type="component" value="Chromosome"/>
</dbReference>
<protein>
    <recommendedName>
        <fullName evidence="3">Restriction endonuclease</fullName>
    </recommendedName>
</protein>
<dbReference type="OrthoDB" id="5447244at2"/>
<proteinExistence type="predicted"/>